<keyword evidence="1" id="KW-1133">Transmembrane helix</keyword>
<gene>
    <name evidence="2" type="ORF">A2531_02845</name>
</gene>
<sequence length="259" mass="30060">MVENKKQNITEFKDFLFDNFNIKKPKKEKSVVLLNTALKNLPNIELEKNNDIERDLILQWKRSSAQNQKIALREILKKANNIPNKKHEYELHPIYMNVLVPAVLLFSFSLSMSLFAPIFTGKFVFVLDVLTKSSIQKITYKSSNLKNANQELLEKKIIKSKKTITQKMKSDYVLKNRYKILENKSNDNIVKVKEEELTGRVAGASAVNELISREKVLEKEGETKKGENRLINFLFTLAEKQKNFSLKLNEELINWVNGK</sequence>
<evidence type="ECO:0000313" key="2">
    <source>
        <dbReference type="EMBL" id="OGF40448.1"/>
    </source>
</evidence>
<dbReference type="EMBL" id="MFGO01000029">
    <property type="protein sequence ID" value="OGF40448.1"/>
    <property type="molecule type" value="Genomic_DNA"/>
</dbReference>
<proteinExistence type="predicted"/>
<keyword evidence="1" id="KW-0472">Membrane</keyword>
<protein>
    <submittedName>
        <fullName evidence="2">Uncharacterized protein</fullName>
    </submittedName>
</protein>
<organism evidence="2 3">
    <name type="scientific">Candidatus Falkowbacteria bacterium RIFOXYD2_FULL_34_120</name>
    <dbReference type="NCBI Taxonomy" id="1798007"/>
    <lineage>
        <taxon>Bacteria</taxon>
        <taxon>Candidatus Falkowiibacteriota</taxon>
    </lineage>
</organism>
<dbReference type="Proteomes" id="UP000177579">
    <property type="component" value="Unassembled WGS sequence"/>
</dbReference>
<name>A0A1F5TNK6_9BACT</name>
<feature type="transmembrane region" description="Helical" evidence="1">
    <location>
        <begin position="94"/>
        <end position="119"/>
    </location>
</feature>
<dbReference type="AlphaFoldDB" id="A0A1F5TNK6"/>
<evidence type="ECO:0000256" key="1">
    <source>
        <dbReference type="SAM" id="Phobius"/>
    </source>
</evidence>
<comment type="caution">
    <text evidence="2">The sequence shown here is derived from an EMBL/GenBank/DDBJ whole genome shotgun (WGS) entry which is preliminary data.</text>
</comment>
<keyword evidence="1" id="KW-0812">Transmembrane</keyword>
<evidence type="ECO:0000313" key="3">
    <source>
        <dbReference type="Proteomes" id="UP000177579"/>
    </source>
</evidence>
<reference evidence="2 3" key="1">
    <citation type="journal article" date="2016" name="Nat. Commun.">
        <title>Thousands of microbial genomes shed light on interconnected biogeochemical processes in an aquifer system.</title>
        <authorList>
            <person name="Anantharaman K."/>
            <person name="Brown C.T."/>
            <person name="Hug L.A."/>
            <person name="Sharon I."/>
            <person name="Castelle C.J."/>
            <person name="Probst A.J."/>
            <person name="Thomas B.C."/>
            <person name="Singh A."/>
            <person name="Wilkins M.J."/>
            <person name="Karaoz U."/>
            <person name="Brodie E.L."/>
            <person name="Williams K.H."/>
            <person name="Hubbard S.S."/>
            <person name="Banfield J.F."/>
        </authorList>
    </citation>
    <scope>NUCLEOTIDE SEQUENCE [LARGE SCALE GENOMIC DNA]</scope>
</reference>
<accession>A0A1F5TNK6</accession>